<reference evidence="1 2" key="1">
    <citation type="submission" date="2019-06" db="EMBL/GenBank/DDBJ databases">
        <title>Draft genomes of female and male turbot (Scophthalmus maximus).</title>
        <authorList>
            <person name="Xu H."/>
            <person name="Xu X.-W."/>
            <person name="Shao C."/>
            <person name="Chen S."/>
        </authorList>
    </citation>
    <scope>NUCLEOTIDE SEQUENCE [LARGE SCALE GENOMIC DNA]</scope>
    <source>
        <strain evidence="1">Ysfricsl-2016a</strain>
        <tissue evidence="1">Blood</tissue>
    </source>
</reference>
<comment type="caution">
    <text evidence="1">The sequence shown here is derived from an EMBL/GenBank/DDBJ whole genome shotgun (WGS) entry which is preliminary data.</text>
</comment>
<dbReference type="EMBL" id="VEVO01000015">
    <property type="protein sequence ID" value="KAF0030936.1"/>
    <property type="molecule type" value="Genomic_DNA"/>
</dbReference>
<dbReference type="Proteomes" id="UP000438429">
    <property type="component" value="Unassembled WGS sequence"/>
</dbReference>
<gene>
    <name evidence="1" type="ORF">F2P81_017667</name>
</gene>
<organism evidence="1 2">
    <name type="scientific">Scophthalmus maximus</name>
    <name type="common">Turbot</name>
    <name type="synonym">Psetta maxima</name>
    <dbReference type="NCBI Taxonomy" id="52904"/>
    <lineage>
        <taxon>Eukaryota</taxon>
        <taxon>Metazoa</taxon>
        <taxon>Chordata</taxon>
        <taxon>Craniata</taxon>
        <taxon>Vertebrata</taxon>
        <taxon>Euteleostomi</taxon>
        <taxon>Actinopterygii</taxon>
        <taxon>Neopterygii</taxon>
        <taxon>Teleostei</taxon>
        <taxon>Neoteleostei</taxon>
        <taxon>Acanthomorphata</taxon>
        <taxon>Carangaria</taxon>
        <taxon>Pleuronectiformes</taxon>
        <taxon>Pleuronectoidei</taxon>
        <taxon>Scophthalmidae</taxon>
        <taxon>Scophthalmus</taxon>
    </lineage>
</organism>
<evidence type="ECO:0000313" key="2">
    <source>
        <dbReference type="Proteomes" id="UP000438429"/>
    </source>
</evidence>
<sequence length="202" mass="22879">MFFYDDDIKPQKPVRLQCGRFALRQRCRWRFCECWSKGFVCCVSRHASAPLSYVAQSASTRVLLQPPGRLQTCDLRPADLRHATCDLRPATCRPATCDLRPATCDLQTWDLRPATWDLQTCRPVDLPTWDLRPADLSTCDLPTWDMRPPATCRPGTCDLGPATWDLRPATCDLQTCRPATCLVFNCVLLKRRQTSDVSDAGD</sequence>
<name>A0A6A4S6U0_SCOMX</name>
<evidence type="ECO:0000313" key="1">
    <source>
        <dbReference type="EMBL" id="KAF0030936.1"/>
    </source>
</evidence>
<accession>A0A6A4S6U0</accession>
<protein>
    <submittedName>
        <fullName evidence="1">Uncharacterized protein</fullName>
    </submittedName>
</protein>
<proteinExistence type="predicted"/>
<dbReference type="AlphaFoldDB" id="A0A6A4S6U0"/>